<protein>
    <submittedName>
        <fullName evidence="6">D-isomer specific 2-hydroxyacid dehydrogenase family protein</fullName>
    </submittedName>
</protein>
<evidence type="ECO:0000259" key="5">
    <source>
        <dbReference type="Pfam" id="PF02826"/>
    </source>
</evidence>
<comment type="similarity">
    <text evidence="1 3">Belongs to the D-isomer specific 2-hydroxyacid dehydrogenase family.</text>
</comment>
<evidence type="ECO:0000313" key="6">
    <source>
        <dbReference type="EMBL" id="MFC4718280.1"/>
    </source>
</evidence>
<proteinExistence type="inferred from homology"/>
<dbReference type="SUPFAM" id="SSF51735">
    <property type="entry name" value="NAD(P)-binding Rossmann-fold domains"/>
    <property type="match status" value="1"/>
</dbReference>
<dbReference type="InterPro" id="IPR006140">
    <property type="entry name" value="D-isomer_DH_NAD-bd"/>
</dbReference>
<evidence type="ECO:0000256" key="3">
    <source>
        <dbReference type="RuleBase" id="RU003719"/>
    </source>
</evidence>
<dbReference type="InterPro" id="IPR036291">
    <property type="entry name" value="NAD(P)-bd_dom_sf"/>
</dbReference>
<evidence type="ECO:0000313" key="7">
    <source>
        <dbReference type="Proteomes" id="UP001595969"/>
    </source>
</evidence>
<dbReference type="Gene3D" id="3.40.50.720">
    <property type="entry name" value="NAD(P)-binding Rossmann-like Domain"/>
    <property type="match status" value="2"/>
</dbReference>
<evidence type="ECO:0000256" key="1">
    <source>
        <dbReference type="ARBA" id="ARBA00005854"/>
    </source>
</evidence>
<keyword evidence="3" id="KW-0560">Oxidoreductase</keyword>
<accession>A0ABV9MU10</accession>
<evidence type="ECO:0000259" key="4">
    <source>
        <dbReference type="Pfam" id="PF00389"/>
    </source>
</evidence>
<dbReference type="PANTHER" id="PTHR43026:SF1">
    <property type="entry name" value="2-HYDROXYACID DEHYDROGENASE HOMOLOG 1-RELATED"/>
    <property type="match status" value="1"/>
</dbReference>
<feature type="domain" description="D-isomer specific 2-hydroxyacid dehydrogenase NAD-binding" evidence="5">
    <location>
        <begin position="117"/>
        <end position="293"/>
    </location>
</feature>
<reference evidence="7" key="1">
    <citation type="journal article" date="2019" name="Int. J. Syst. Evol. Microbiol.">
        <title>The Global Catalogue of Microorganisms (GCM) 10K type strain sequencing project: providing services to taxonomists for standard genome sequencing and annotation.</title>
        <authorList>
            <consortium name="The Broad Institute Genomics Platform"/>
            <consortium name="The Broad Institute Genome Sequencing Center for Infectious Disease"/>
            <person name="Wu L."/>
            <person name="Ma J."/>
        </authorList>
    </citation>
    <scope>NUCLEOTIDE SEQUENCE [LARGE SCALE GENOMIC DNA]</scope>
    <source>
        <strain evidence="7">CGMCC 1.19032</strain>
    </source>
</reference>
<feature type="domain" description="D-isomer specific 2-hydroxyacid dehydrogenase catalytic" evidence="4">
    <location>
        <begin position="20"/>
        <end position="324"/>
    </location>
</feature>
<sequence>MSKYKIAIVNSSSFGQVFPTHIQRLEKIGPVKHFTVAGDIAGKELAALLEGYNIIIASVTPFFEEDFFEHKDELLLITRHGIGYNNINLVAAKAHQTLVTIIPAVVEREAVAENNVTNLLALLRMTTLANERVRQNRWEDRADFVGRTLFNKTVGVIGIGNTGGCVAEIVRNGFRCEVLAYDPYKSDLEIKQHGAEKVTLETLLANADIICLCANLTSENYHMISTEEITQMKDHVYLSNSARGALVSEEAMIAGLKSGKIAGYATDVLEEEPGRSDHPYLDFANVIMTPHTSAYTMECLEEMGEKCVRDVEAVVEGRVPERCVQCSSSFVGEKGA</sequence>
<dbReference type="SUPFAM" id="SSF52283">
    <property type="entry name" value="Formate/glycerate dehydrogenase catalytic domain-like"/>
    <property type="match status" value="1"/>
</dbReference>
<dbReference type="Pfam" id="PF02826">
    <property type="entry name" value="2-Hacid_dh_C"/>
    <property type="match status" value="1"/>
</dbReference>
<dbReference type="Proteomes" id="UP001595969">
    <property type="component" value="Unassembled WGS sequence"/>
</dbReference>
<dbReference type="PANTHER" id="PTHR43026">
    <property type="entry name" value="2-HYDROXYACID DEHYDROGENASE HOMOLOG 1-RELATED"/>
    <property type="match status" value="1"/>
</dbReference>
<dbReference type="InterPro" id="IPR006139">
    <property type="entry name" value="D-isomer_2_OHA_DH_cat_dom"/>
</dbReference>
<comment type="caution">
    <text evidence="6">The sequence shown here is derived from an EMBL/GenBank/DDBJ whole genome shotgun (WGS) entry which is preliminary data.</text>
</comment>
<dbReference type="CDD" id="cd12177">
    <property type="entry name" value="2-Hacid_dh_12"/>
    <property type="match status" value="1"/>
</dbReference>
<dbReference type="EMBL" id="JBHSGS010000005">
    <property type="protein sequence ID" value="MFC4718280.1"/>
    <property type="molecule type" value="Genomic_DNA"/>
</dbReference>
<dbReference type="Pfam" id="PF00389">
    <property type="entry name" value="2-Hacid_dh"/>
    <property type="match status" value="1"/>
</dbReference>
<keyword evidence="2" id="KW-0520">NAD</keyword>
<organism evidence="6 7">
    <name type="scientific">Enterococcus lemanii</name>
    <dbReference type="NCBI Taxonomy" id="1159752"/>
    <lineage>
        <taxon>Bacteria</taxon>
        <taxon>Bacillati</taxon>
        <taxon>Bacillota</taxon>
        <taxon>Bacilli</taxon>
        <taxon>Lactobacillales</taxon>
        <taxon>Enterococcaceae</taxon>
        <taxon>Enterococcus</taxon>
    </lineage>
</organism>
<name>A0ABV9MU10_9ENTE</name>
<keyword evidence="7" id="KW-1185">Reference proteome</keyword>
<evidence type="ECO:0000256" key="2">
    <source>
        <dbReference type="ARBA" id="ARBA00023027"/>
    </source>
</evidence>
<dbReference type="RefSeq" id="WP_204654944.1">
    <property type="nucleotide sequence ID" value="NZ_JAFBFD010000045.1"/>
</dbReference>
<gene>
    <name evidence="6" type="ORF">ACFO5I_00650</name>
</gene>
<dbReference type="InterPro" id="IPR058205">
    <property type="entry name" value="D-LDH-like"/>
</dbReference>